<gene>
    <name evidence="3" type="ORF">ONZ52_11100</name>
</gene>
<evidence type="ECO:0000259" key="1">
    <source>
        <dbReference type="Pfam" id="PF01890"/>
    </source>
</evidence>
<keyword evidence="4" id="KW-1185">Reference proteome</keyword>
<dbReference type="NCBIfam" id="NF005441">
    <property type="entry name" value="PRK07027.1-5"/>
    <property type="match status" value="1"/>
</dbReference>
<dbReference type="InterPro" id="IPR021744">
    <property type="entry name" value="CbiG_N"/>
</dbReference>
<feature type="domain" description="CobE/GbiG C-terminal" evidence="1">
    <location>
        <begin position="129"/>
        <end position="252"/>
    </location>
</feature>
<evidence type="ECO:0000313" key="4">
    <source>
        <dbReference type="Proteomes" id="UP001431181"/>
    </source>
</evidence>
<dbReference type="SUPFAM" id="SSF159672">
    <property type="entry name" value="CbiG N-terminal domain-like"/>
    <property type="match status" value="1"/>
</dbReference>
<dbReference type="Gene3D" id="3.30.420.180">
    <property type="entry name" value="CobE/GbiG C-terminal domain"/>
    <property type="match status" value="1"/>
</dbReference>
<dbReference type="Pfam" id="PF01890">
    <property type="entry name" value="CbiG_C"/>
    <property type="match status" value="1"/>
</dbReference>
<dbReference type="EMBL" id="JAPEUL010000007">
    <property type="protein sequence ID" value="MCW4629481.1"/>
    <property type="molecule type" value="Genomic_DNA"/>
</dbReference>
<reference evidence="3" key="1">
    <citation type="submission" date="2022-11" db="EMBL/GenBank/DDBJ databases">
        <title>Marinomonas sp. nov., isolated from marine algae.</title>
        <authorList>
            <person name="Choi D.G."/>
            <person name="Kim J.M."/>
            <person name="Lee J.K."/>
            <person name="Baek J.H."/>
            <person name="Jeon C.O."/>
        </authorList>
    </citation>
    <scope>NUCLEOTIDE SEQUENCE</scope>
    <source>
        <strain evidence="3">KJ51-3</strain>
    </source>
</reference>
<comment type="caution">
    <text evidence="3">The sequence shown here is derived from an EMBL/GenBank/DDBJ whole genome shotgun (WGS) entry which is preliminary data.</text>
</comment>
<feature type="domain" description="Cobalamin synthesis G N-terminal" evidence="2">
    <location>
        <begin position="42"/>
        <end position="120"/>
    </location>
</feature>
<evidence type="ECO:0000259" key="2">
    <source>
        <dbReference type="Pfam" id="PF11760"/>
    </source>
</evidence>
<dbReference type="InterPro" id="IPR002750">
    <property type="entry name" value="CobE/GbiG_C"/>
</dbReference>
<dbReference type="Proteomes" id="UP001431181">
    <property type="component" value="Unassembled WGS sequence"/>
</dbReference>
<dbReference type="RefSeq" id="WP_265218675.1">
    <property type="nucleotide sequence ID" value="NZ_JAPEUL010000007.1"/>
</dbReference>
<dbReference type="Gene3D" id="3.40.50.11220">
    <property type="match status" value="1"/>
</dbReference>
<evidence type="ECO:0000313" key="3">
    <source>
        <dbReference type="EMBL" id="MCW4629481.1"/>
    </source>
</evidence>
<dbReference type="PANTHER" id="PTHR37477">
    <property type="entry name" value="COBALT-PRECORRIN-5A HYDROLASE"/>
    <property type="match status" value="1"/>
</dbReference>
<dbReference type="SUPFAM" id="SSF159664">
    <property type="entry name" value="CobE/GbiG C-terminal domain-like"/>
    <property type="match status" value="1"/>
</dbReference>
<dbReference type="PANTHER" id="PTHR37477:SF1">
    <property type="entry name" value="COBALT-PRECORRIN-5A HYDROLASE"/>
    <property type="match status" value="1"/>
</dbReference>
<protein>
    <submittedName>
        <fullName evidence="3">Cobalamin biosynthesis protein</fullName>
    </submittedName>
</protein>
<dbReference type="InterPro" id="IPR036518">
    <property type="entry name" value="CobE/GbiG_C_sf"/>
</dbReference>
<name>A0ABT3KG14_9GAMM</name>
<dbReference type="InterPro" id="IPR052553">
    <property type="entry name" value="CbiG_hydrolase"/>
</dbReference>
<dbReference type="InterPro" id="IPR038029">
    <property type="entry name" value="GbiG_N_sf"/>
</dbReference>
<proteinExistence type="predicted"/>
<organism evidence="3 4">
    <name type="scientific">Marinomonas rhodophyticola</name>
    <dbReference type="NCBI Taxonomy" id="2992803"/>
    <lineage>
        <taxon>Bacteria</taxon>
        <taxon>Pseudomonadati</taxon>
        <taxon>Pseudomonadota</taxon>
        <taxon>Gammaproteobacteria</taxon>
        <taxon>Oceanospirillales</taxon>
        <taxon>Oceanospirillaceae</taxon>
        <taxon>Marinomonas</taxon>
    </lineage>
</organism>
<sequence>MIRFIALTPAGERLANALLSNRQRNHWPDAVVNYKPKPFAEFVQTAFKNGDWLVFICATGIVMRTLAPVLQDKYQDPPVLVLDEEGKFVIPLLSGHEGGANEWGAQVANSLGAQLVMTTAKPYLNPIYTLGMGCERHCPLEFLESLMLDSLAQKGLTPNQIHSLNSIDIKADETNLIALAAKYHWDFNTYSAQQLAPMEPLLSTKSDYIFNTVGVYGVAESSALLAAQMATGTEPELILNKIKNAKATCAVARGFDSRGENQNSIKNNHFDSLNPP</sequence>
<dbReference type="Pfam" id="PF11760">
    <property type="entry name" value="CbiG_N"/>
    <property type="match status" value="1"/>
</dbReference>
<accession>A0ABT3KG14</accession>